<feature type="transmembrane region" description="Helical" evidence="2">
    <location>
        <begin position="595"/>
        <end position="617"/>
    </location>
</feature>
<dbReference type="SUPFAM" id="SSF53448">
    <property type="entry name" value="Nucleotide-diphospho-sugar transferases"/>
    <property type="match status" value="1"/>
</dbReference>
<proteinExistence type="predicted"/>
<evidence type="ECO:0008006" key="5">
    <source>
        <dbReference type="Google" id="ProtNLM"/>
    </source>
</evidence>
<evidence type="ECO:0000313" key="4">
    <source>
        <dbReference type="Proteomes" id="UP000664859"/>
    </source>
</evidence>
<keyword evidence="2" id="KW-1133">Transmembrane helix</keyword>
<accession>A0A835YKB0</accession>
<feature type="compositionally biased region" description="Gly residues" evidence="1">
    <location>
        <begin position="831"/>
        <end position="841"/>
    </location>
</feature>
<protein>
    <recommendedName>
        <fullName evidence="5">Nucleotide-diphospho-sugar transferase domain-containing protein</fullName>
    </recommendedName>
</protein>
<feature type="transmembrane region" description="Helical" evidence="2">
    <location>
        <begin position="457"/>
        <end position="477"/>
    </location>
</feature>
<dbReference type="Gene3D" id="3.90.550.10">
    <property type="entry name" value="Spore Coat Polysaccharide Biosynthesis Protein SpsA, Chain A"/>
    <property type="match status" value="1"/>
</dbReference>
<gene>
    <name evidence="3" type="ORF">JKP88DRAFT_350869</name>
</gene>
<dbReference type="PANTHER" id="PTHR11183">
    <property type="entry name" value="GLYCOGENIN SUBFAMILY MEMBER"/>
    <property type="match status" value="1"/>
</dbReference>
<evidence type="ECO:0000256" key="1">
    <source>
        <dbReference type="SAM" id="MobiDB-lite"/>
    </source>
</evidence>
<dbReference type="InterPro" id="IPR029044">
    <property type="entry name" value="Nucleotide-diphossugar_trans"/>
</dbReference>
<evidence type="ECO:0000313" key="3">
    <source>
        <dbReference type="EMBL" id="KAG5177061.1"/>
    </source>
</evidence>
<feature type="region of interest" description="Disordered" evidence="1">
    <location>
        <begin position="821"/>
        <end position="841"/>
    </location>
</feature>
<name>A0A835YKB0_9STRA</name>
<keyword evidence="2" id="KW-0472">Membrane</keyword>
<keyword evidence="4" id="KW-1185">Reference proteome</keyword>
<keyword evidence="2" id="KW-0812">Transmembrane</keyword>
<dbReference type="Proteomes" id="UP000664859">
    <property type="component" value="Unassembled WGS sequence"/>
</dbReference>
<evidence type="ECO:0000256" key="2">
    <source>
        <dbReference type="SAM" id="Phobius"/>
    </source>
</evidence>
<feature type="transmembrane region" description="Helical" evidence="2">
    <location>
        <begin position="532"/>
        <end position="549"/>
    </location>
</feature>
<dbReference type="OrthoDB" id="2014201at2759"/>
<feature type="transmembrane region" description="Helical" evidence="2">
    <location>
        <begin position="555"/>
        <end position="574"/>
    </location>
</feature>
<feature type="transmembrane region" description="Helical" evidence="2">
    <location>
        <begin position="497"/>
        <end position="520"/>
    </location>
</feature>
<reference evidence="3" key="1">
    <citation type="submission" date="2021-02" db="EMBL/GenBank/DDBJ databases">
        <title>First Annotated Genome of the Yellow-green Alga Tribonema minus.</title>
        <authorList>
            <person name="Mahan K.M."/>
        </authorList>
    </citation>
    <scope>NUCLEOTIDE SEQUENCE</scope>
    <source>
        <strain evidence="3">UTEX B ZZ1240</strain>
    </source>
</reference>
<dbReference type="InterPro" id="IPR050587">
    <property type="entry name" value="GNT1/Glycosyltrans_8"/>
</dbReference>
<feature type="transmembrane region" description="Helical" evidence="2">
    <location>
        <begin position="391"/>
        <end position="414"/>
    </location>
</feature>
<sequence>MSEERTCCCVSGTASGSGTARRANISVDAPYKRRRRRRQASPSLSSACIIVLLILAGGTVDAKGLCVPESKRRAYATILGHAEHVLGPRVLLQSLRDAGVEADLVVLLAADRADAWATTAALEGDGIKVHLVQPEELVRARGWLSTTLGSGHALADASLKSHLWSLTQYDRVVFLNSRALVLKNPDTLFACDGFCAPMTGEEGASTFSTDVMVLEPSAEVHGALLSRLGEAAAQAVPPSDAAALLGPALLPAATRARCSTFEDLEDFMDGLDGGGGGEAASAAGSSGPILVLNAAHMPVCGGGAARSAPGTCHRLPYTYAAPSADLDGSGRWRGGAVADRLGRDVAAEPHVVRFSDAHAPWHAAQNLGTQLFWRWNGHRVRLAELGSGGGGAAAVLLPLLLPCALLLMACVQMWPPGSAVARKRAKSLSPAPSDCCLLPLVRCNSGTLAKGKGPAGWAARAAPPACAAAFAVAWYALAARWSAGTAAAAASPAAAALVAHAWLAAALVAGLHAMVYAHYVAATRARTLLRDALLSGAVLSAAALAWRAVPAARAAAAAAPTGLGMCAATAAHCLGALHAGRRRRCAGGGATQVHLIGVLGTCAASALAMVLLTFAAATSPPRAWLFTAVAAARAAATVAIYVAPYAQALVQQCRQRLCAAARWAPAARSPAGKGGRGTAAAARAAALHALVHHWELLIAAAALCWVAAPLAWELRRRADADAAPAAAAAALRYQLFHDACLASDAGYAGVGRGLAAACGAAQTFRPSVTADGALCLRAADGRFLTPLRGKLLDECAPHARFRVLLPGAAAAGDGGSGGAETLPVLPYPRSGGSGGNGGGGGSSGGGGNGAAFCLYNAETGLYLSSARHPQPLCRRTEHWRITLWEL</sequence>
<feature type="transmembrane region" description="Helical" evidence="2">
    <location>
        <begin position="40"/>
        <end position="60"/>
    </location>
</feature>
<dbReference type="EMBL" id="JAFCMP010000530">
    <property type="protein sequence ID" value="KAG5177061.1"/>
    <property type="molecule type" value="Genomic_DNA"/>
</dbReference>
<feature type="transmembrane region" description="Helical" evidence="2">
    <location>
        <begin position="623"/>
        <end position="646"/>
    </location>
</feature>
<comment type="caution">
    <text evidence="3">The sequence shown here is derived from an EMBL/GenBank/DDBJ whole genome shotgun (WGS) entry which is preliminary data.</text>
</comment>
<organism evidence="3 4">
    <name type="scientific">Tribonema minus</name>
    <dbReference type="NCBI Taxonomy" id="303371"/>
    <lineage>
        <taxon>Eukaryota</taxon>
        <taxon>Sar</taxon>
        <taxon>Stramenopiles</taxon>
        <taxon>Ochrophyta</taxon>
        <taxon>PX clade</taxon>
        <taxon>Xanthophyceae</taxon>
        <taxon>Tribonematales</taxon>
        <taxon>Tribonemataceae</taxon>
        <taxon>Tribonema</taxon>
    </lineage>
</organism>
<dbReference type="AlphaFoldDB" id="A0A835YKB0"/>